<dbReference type="InterPro" id="IPR049179">
    <property type="entry name" value="T2SSK_SAM-like_2nd"/>
</dbReference>
<dbReference type="Gene3D" id="3.30.1300.30">
    <property type="entry name" value="GSPII I/J protein-like"/>
    <property type="match status" value="1"/>
</dbReference>
<protein>
    <submittedName>
        <fullName evidence="12">Uncharacterized protein</fullName>
    </submittedName>
</protein>
<dbReference type="RefSeq" id="WP_085009557.1">
    <property type="nucleotide sequence ID" value="NZ_NAAD01000003.1"/>
</dbReference>
<comment type="caution">
    <text evidence="12">The sequence shown here is derived from an EMBL/GenBank/DDBJ whole genome shotgun (WGS) entry which is preliminary data.</text>
</comment>
<dbReference type="PANTHER" id="PTHR38831">
    <property type="entry name" value="TYPE II SECRETION SYSTEM PROTEIN K"/>
    <property type="match status" value="1"/>
</dbReference>
<dbReference type="SUPFAM" id="SSF158544">
    <property type="entry name" value="GspK insert domain-like"/>
    <property type="match status" value="1"/>
</dbReference>
<dbReference type="STRING" id="1969733.B5V00_04475"/>
<dbReference type="InterPro" id="IPR049031">
    <property type="entry name" value="T2SSK_SAM-like_1st"/>
</dbReference>
<dbReference type="OrthoDB" id="5398238at2"/>
<dbReference type="InterPro" id="IPR045584">
    <property type="entry name" value="Pilin-like"/>
</dbReference>
<dbReference type="SUPFAM" id="SSF54523">
    <property type="entry name" value="Pili subunits"/>
    <property type="match status" value="1"/>
</dbReference>
<evidence type="ECO:0000313" key="12">
    <source>
        <dbReference type="EMBL" id="ORJ62542.1"/>
    </source>
</evidence>
<organism evidence="12 13">
    <name type="scientific">Geothermobacter hydrogeniphilus</name>
    <dbReference type="NCBI Taxonomy" id="1969733"/>
    <lineage>
        <taxon>Bacteria</taxon>
        <taxon>Pseudomonadati</taxon>
        <taxon>Thermodesulfobacteriota</taxon>
        <taxon>Desulfuromonadia</taxon>
        <taxon>Desulfuromonadales</taxon>
        <taxon>Geothermobacteraceae</taxon>
        <taxon>Geothermobacter</taxon>
    </lineage>
</organism>
<evidence type="ECO:0000256" key="4">
    <source>
        <dbReference type="ARBA" id="ARBA00022475"/>
    </source>
</evidence>
<dbReference type="EMBL" id="NAAD01000003">
    <property type="protein sequence ID" value="ORJ62542.1"/>
    <property type="molecule type" value="Genomic_DNA"/>
</dbReference>
<evidence type="ECO:0000256" key="9">
    <source>
        <dbReference type="ARBA" id="ARBA00023136"/>
    </source>
</evidence>
<keyword evidence="8" id="KW-1133">Transmembrane helix</keyword>
<evidence type="ECO:0000259" key="10">
    <source>
        <dbReference type="Pfam" id="PF03934"/>
    </source>
</evidence>
<sequence length="308" mass="33880">MKAVGNERGMVLLLVLVVVALLSALLSEFAFSTLVDLRLTETFRDNVRADYLARGGLTVGRMLLQQDRNSYDAPGAPEELWSQEVTNFPVADGAVSISIHDLDGRLDLNLLIDAQGNPNVVMRGRFERLCDLLGLEDPAALSAALIDWLDADDDPGELGAESDYYRQLQPPYPAANGALTAVDELVRVRGFDAEAVNALKPFVTVWGGDKLNINSAPREVLLAWDEEMTEELAETVLAGRSDAPYKSTDQLRDIMGVEAFSILNRNLDLTVTSRIYHIASRGEVDSGIRRLEAIVNKQGNQLLWQKVD</sequence>
<keyword evidence="6" id="KW-0812">Transmembrane</keyword>
<dbReference type="Pfam" id="PF03934">
    <property type="entry name" value="T2SSK"/>
    <property type="match status" value="1"/>
</dbReference>
<dbReference type="PANTHER" id="PTHR38831:SF2">
    <property type="entry name" value="TYPE II SECRETION SYSTEM PROTEIN K"/>
    <property type="match status" value="1"/>
</dbReference>
<dbReference type="Gene3D" id="1.10.40.60">
    <property type="entry name" value="EpsJ-like"/>
    <property type="match status" value="2"/>
</dbReference>
<dbReference type="InterPro" id="IPR005628">
    <property type="entry name" value="GspK"/>
</dbReference>
<dbReference type="Pfam" id="PF21687">
    <property type="entry name" value="T2SSK_1st"/>
    <property type="match status" value="1"/>
</dbReference>
<keyword evidence="9" id="KW-0472">Membrane</keyword>
<evidence type="ECO:0000256" key="3">
    <source>
        <dbReference type="ARBA" id="ARBA00022448"/>
    </source>
</evidence>
<evidence type="ECO:0000256" key="2">
    <source>
        <dbReference type="ARBA" id="ARBA00007246"/>
    </source>
</evidence>
<gene>
    <name evidence="12" type="ORF">B5V00_04475</name>
</gene>
<evidence type="ECO:0000256" key="1">
    <source>
        <dbReference type="ARBA" id="ARBA00004533"/>
    </source>
</evidence>
<evidence type="ECO:0000256" key="5">
    <source>
        <dbReference type="ARBA" id="ARBA00022519"/>
    </source>
</evidence>
<dbReference type="GO" id="GO:0005886">
    <property type="term" value="C:plasma membrane"/>
    <property type="evidence" value="ECO:0007669"/>
    <property type="project" value="UniProtKB-SubCell"/>
</dbReference>
<dbReference type="GO" id="GO:0009306">
    <property type="term" value="P:protein secretion"/>
    <property type="evidence" value="ECO:0007669"/>
    <property type="project" value="InterPro"/>
</dbReference>
<evidence type="ECO:0000256" key="7">
    <source>
        <dbReference type="ARBA" id="ARBA00022927"/>
    </source>
</evidence>
<name>A0A1X0YBQ4_9BACT</name>
<evidence type="ECO:0000259" key="11">
    <source>
        <dbReference type="Pfam" id="PF21687"/>
    </source>
</evidence>
<reference evidence="12 13" key="1">
    <citation type="submission" date="2017-03" db="EMBL/GenBank/DDBJ databases">
        <title>Genome sequence of Geothermobacter sp. EPR-M, Deep-Sea Iron Reducer.</title>
        <authorList>
            <person name="Tully B."/>
            <person name="Savalia P."/>
            <person name="Abuyen K."/>
            <person name="Baughan C."/>
            <person name="Romero E."/>
            <person name="Ronkowski C."/>
            <person name="Torres B."/>
            <person name="Tremblay J."/>
            <person name="Trujillo A."/>
            <person name="Tyler M."/>
            <person name="Perez-Rodriguez I."/>
            <person name="Amend J."/>
        </authorList>
    </citation>
    <scope>NUCLEOTIDE SEQUENCE [LARGE SCALE GENOMIC DNA]</scope>
    <source>
        <strain evidence="12 13">EPR-M</strain>
    </source>
</reference>
<keyword evidence="4" id="KW-1003">Cell membrane</keyword>
<dbReference type="PIRSF" id="PIRSF002786">
    <property type="entry name" value="XcpX"/>
    <property type="match status" value="1"/>
</dbReference>
<feature type="domain" description="T2SS protein K second SAM-like" evidence="10">
    <location>
        <begin position="211"/>
        <end position="258"/>
    </location>
</feature>
<evidence type="ECO:0000256" key="8">
    <source>
        <dbReference type="ARBA" id="ARBA00022989"/>
    </source>
</evidence>
<comment type="subcellular location">
    <subcellularLocation>
        <location evidence="1">Cell inner membrane</location>
    </subcellularLocation>
</comment>
<feature type="domain" description="T2SS protein K first SAM-like" evidence="11">
    <location>
        <begin position="104"/>
        <end position="206"/>
    </location>
</feature>
<evidence type="ECO:0000313" key="13">
    <source>
        <dbReference type="Proteomes" id="UP000193136"/>
    </source>
</evidence>
<dbReference type="Proteomes" id="UP000193136">
    <property type="component" value="Unassembled WGS sequence"/>
</dbReference>
<keyword evidence="5" id="KW-0997">Cell inner membrane</keyword>
<comment type="similarity">
    <text evidence="2">Belongs to the GSP K family.</text>
</comment>
<dbReference type="NCBIfam" id="NF037980">
    <property type="entry name" value="T2SS_GspK"/>
    <property type="match status" value="1"/>
</dbReference>
<proteinExistence type="inferred from homology"/>
<dbReference type="InterPro" id="IPR038072">
    <property type="entry name" value="GspK_central_sf"/>
</dbReference>
<keyword evidence="7" id="KW-0653">Protein transport</keyword>
<dbReference type="AlphaFoldDB" id="A0A1X0YBQ4"/>
<keyword evidence="13" id="KW-1185">Reference proteome</keyword>
<accession>A0A1X0YBQ4</accession>
<keyword evidence="3" id="KW-0813">Transport</keyword>
<evidence type="ECO:0000256" key="6">
    <source>
        <dbReference type="ARBA" id="ARBA00022692"/>
    </source>
</evidence>